<evidence type="ECO:0000256" key="1">
    <source>
        <dbReference type="SAM" id="MobiDB-lite"/>
    </source>
</evidence>
<dbReference type="Proteomes" id="UP001595713">
    <property type="component" value="Unassembled WGS sequence"/>
</dbReference>
<evidence type="ECO:0000313" key="4">
    <source>
        <dbReference type="Proteomes" id="UP001595713"/>
    </source>
</evidence>
<evidence type="ECO:0000313" key="3">
    <source>
        <dbReference type="EMBL" id="MFC3581345.1"/>
    </source>
</evidence>
<dbReference type="RefSeq" id="WP_261292795.1">
    <property type="nucleotide sequence ID" value="NZ_JANQBK010000001.1"/>
</dbReference>
<reference evidence="4" key="1">
    <citation type="journal article" date="2019" name="Int. J. Syst. Evol. Microbiol.">
        <title>The Global Catalogue of Microorganisms (GCM) 10K type strain sequencing project: providing services to taxonomists for standard genome sequencing and annotation.</title>
        <authorList>
            <consortium name="The Broad Institute Genomics Platform"/>
            <consortium name="The Broad Institute Genome Sequencing Center for Infectious Disease"/>
            <person name="Wu L."/>
            <person name="Ma J."/>
        </authorList>
    </citation>
    <scope>NUCLEOTIDE SEQUENCE [LARGE SCALE GENOMIC DNA]</scope>
    <source>
        <strain evidence="4">KCTC 42739</strain>
    </source>
</reference>
<proteinExistence type="predicted"/>
<keyword evidence="2" id="KW-0732">Signal</keyword>
<organism evidence="3 4">
    <name type="scientific">Sphingomonas hylomeconis</name>
    <dbReference type="NCBI Taxonomy" id="1395958"/>
    <lineage>
        <taxon>Bacteria</taxon>
        <taxon>Pseudomonadati</taxon>
        <taxon>Pseudomonadota</taxon>
        <taxon>Alphaproteobacteria</taxon>
        <taxon>Sphingomonadales</taxon>
        <taxon>Sphingomonadaceae</taxon>
        <taxon>Sphingomonas</taxon>
    </lineage>
</organism>
<keyword evidence="4" id="KW-1185">Reference proteome</keyword>
<dbReference type="EMBL" id="JBHRXP010000007">
    <property type="protein sequence ID" value="MFC3581345.1"/>
    <property type="molecule type" value="Genomic_DNA"/>
</dbReference>
<comment type="caution">
    <text evidence="3">The sequence shown here is derived from an EMBL/GenBank/DDBJ whole genome shotgun (WGS) entry which is preliminary data.</text>
</comment>
<feature type="compositionally biased region" description="Pro residues" evidence="1">
    <location>
        <begin position="21"/>
        <end position="40"/>
    </location>
</feature>
<dbReference type="PROSITE" id="PS51257">
    <property type="entry name" value="PROKAR_LIPOPROTEIN"/>
    <property type="match status" value="1"/>
</dbReference>
<protein>
    <recommendedName>
        <fullName evidence="5">Lipoprotein</fullName>
    </recommendedName>
</protein>
<feature type="region of interest" description="Disordered" evidence="1">
    <location>
        <begin position="19"/>
        <end position="40"/>
    </location>
</feature>
<accession>A0ABV7SX52</accession>
<feature type="signal peptide" evidence="2">
    <location>
        <begin position="1"/>
        <end position="18"/>
    </location>
</feature>
<evidence type="ECO:0008006" key="5">
    <source>
        <dbReference type="Google" id="ProtNLM"/>
    </source>
</evidence>
<gene>
    <name evidence="3" type="ORF">ACFONA_14325</name>
</gene>
<evidence type="ECO:0000256" key="2">
    <source>
        <dbReference type="SAM" id="SignalP"/>
    </source>
</evidence>
<feature type="chain" id="PRO_5045888000" description="Lipoprotein" evidence="2">
    <location>
        <begin position="19"/>
        <end position="172"/>
    </location>
</feature>
<sequence length="172" mass="18439">MRLLAPLFAATILASCTAVPTPKPAPAPRPIPTYTPPPPPKPLAQDWRDWPYTPGDWRYVQDARGSTASFGTAGTAPLFTIRCDLAANSVQLTRAGTATAPVAVTIRTSTMLRTLTLQPNGGMLAASIAPRDSLLEAMGFSRGRFVIEQLGAPALVLPSWAEIERVTEDCRR</sequence>
<name>A0ABV7SX52_9SPHN</name>